<dbReference type="Gramene" id="EFJ26380">
    <property type="protein sequence ID" value="EFJ26380"/>
    <property type="gene ID" value="SELMODRAFT_172782"/>
</dbReference>
<dbReference type="HOGENOM" id="CLU_2150234_0_0_1"/>
<feature type="coiled-coil region" evidence="1">
    <location>
        <begin position="23"/>
        <end position="111"/>
    </location>
</feature>
<reference evidence="2 3" key="1">
    <citation type="journal article" date="2011" name="Science">
        <title>The Selaginella genome identifies genetic changes associated with the evolution of vascular plants.</title>
        <authorList>
            <person name="Banks J.A."/>
            <person name="Nishiyama T."/>
            <person name="Hasebe M."/>
            <person name="Bowman J.L."/>
            <person name="Gribskov M."/>
            <person name="dePamphilis C."/>
            <person name="Albert V.A."/>
            <person name="Aono N."/>
            <person name="Aoyama T."/>
            <person name="Ambrose B.A."/>
            <person name="Ashton N.W."/>
            <person name="Axtell M.J."/>
            <person name="Barker E."/>
            <person name="Barker M.S."/>
            <person name="Bennetzen J.L."/>
            <person name="Bonawitz N.D."/>
            <person name="Chapple C."/>
            <person name="Cheng C."/>
            <person name="Correa L.G."/>
            <person name="Dacre M."/>
            <person name="DeBarry J."/>
            <person name="Dreyer I."/>
            <person name="Elias M."/>
            <person name="Engstrom E.M."/>
            <person name="Estelle M."/>
            <person name="Feng L."/>
            <person name="Finet C."/>
            <person name="Floyd S.K."/>
            <person name="Frommer W.B."/>
            <person name="Fujita T."/>
            <person name="Gramzow L."/>
            <person name="Gutensohn M."/>
            <person name="Harholt J."/>
            <person name="Hattori M."/>
            <person name="Heyl A."/>
            <person name="Hirai T."/>
            <person name="Hiwatashi Y."/>
            <person name="Ishikawa M."/>
            <person name="Iwata M."/>
            <person name="Karol K.G."/>
            <person name="Koehler B."/>
            <person name="Kolukisaoglu U."/>
            <person name="Kubo M."/>
            <person name="Kurata T."/>
            <person name="Lalonde S."/>
            <person name="Li K."/>
            <person name="Li Y."/>
            <person name="Litt A."/>
            <person name="Lyons E."/>
            <person name="Manning G."/>
            <person name="Maruyama T."/>
            <person name="Michael T.P."/>
            <person name="Mikami K."/>
            <person name="Miyazaki S."/>
            <person name="Morinaga S."/>
            <person name="Murata T."/>
            <person name="Mueller-Roeber B."/>
            <person name="Nelson D.R."/>
            <person name="Obara M."/>
            <person name="Oguri Y."/>
            <person name="Olmstead R.G."/>
            <person name="Onodera N."/>
            <person name="Petersen B.L."/>
            <person name="Pils B."/>
            <person name="Prigge M."/>
            <person name="Rensing S.A."/>
            <person name="Riano-Pachon D.M."/>
            <person name="Roberts A.W."/>
            <person name="Sato Y."/>
            <person name="Scheller H.V."/>
            <person name="Schulz B."/>
            <person name="Schulz C."/>
            <person name="Shakirov E.V."/>
            <person name="Shibagaki N."/>
            <person name="Shinohara N."/>
            <person name="Shippen D.E."/>
            <person name="Soerensen I."/>
            <person name="Sotooka R."/>
            <person name="Sugimoto N."/>
            <person name="Sugita M."/>
            <person name="Sumikawa N."/>
            <person name="Tanurdzic M."/>
            <person name="Theissen G."/>
            <person name="Ulvskov P."/>
            <person name="Wakazuki S."/>
            <person name="Weng J.K."/>
            <person name="Willats W.W."/>
            <person name="Wipf D."/>
            <person name="Wolf P.G."/>
            <person name="Yang L."/>
            <person name="Zimmer A.D."/>
            <person name="Zhu Q."/>
            <person name="Mitros T."/>
            <person name="Hellsten U."/>
            <person name="Loque D."/>
            <person name="Otillar R."/>
            <person name="Salamov A."/>
            <person name="Schmutz J."/>
            <person name="Shapiro H."/>
            <person name="Lindquist E."/>
            <person name="Lucas S."/>
            <person name="Rokhsar D."/>
            <person name="Grigoriev I.V."/>
        </authorList>
    </citation>
    <scope>NUCLEOTIDE SEQUENCE [LARGE SCALE GENOMIC DNA]</scope>
</reference>
<sequence>MFQAIENERKQQEDYDLSRREAILAEEKRIEEEDAEREHLEEEERRRQEEARIEAERLEAERIKAEKKQKKYEKWLAKMKKKNPGFVDPRIIKAQKAAAKAAAKAAKAKKKK</sequence>
<accession>D8RMQ3</accession>
<dbReference type="InParanoid" id="D8RMQ3"/>
<organism evidence="3">
    <name type="scientific">Selaginella moellendorffii</name>
    <name type="common">Spikemoss</name>
    <dbReference type="NCBI Taxonomy" id="88036"/>
    <lineage>
        <taxon>Eukaryota</taxon>
        <taxon>Viridiplantae</taxon>
        <taxon>Streptophyta</taxon>
        <taxon>Embryophyta</taxon>
        <taxon>Tracheophyta</taxon>
        <taxon>Lycopodiopsida</taxon>
        <taxon>Selaginellales</taxon>
        <taxon>Selaginellaceae</taxon>
        <taxon>Selaginella</taxon>
    </lineage>
</organism>
<dbReference type="EMBL" id="GL377584">
    <property type="protein sequence ID" value="EFJ26380.1"/>
    <property type="molecule type" value="Genomic_DNA"/>
</dbReference>
<keyword evidence="3" id="KW-1185">Reference proteome</keyword>
<proteinExistence type="predicted"/>
<dbReference type="AlphaFoldDB" id="D8RMQ3"/>
<protein>
    <submittedName>
        <fullName evidence="2">Uncharacterized protein</fullName>
    </submittedName>
</protein>
<evidence type="ECO:0000256" key="1">
    <source>
        <dbReference type="SAM" id="Coils"/>
    </source>
</evidence>
<evidence type="ECO:0000313" key="3">
    <source>
        <dbReference type="Proteomes" id="UP000001514"/>
    </source>
</evidence>
<gene>
    <name evidence="2" type="ORF">SELMODRAFT_172782</name>
</gene>
<name>D8RMQ3_SELML</name>
<keyword evidence="1" id="KW-0175">Coiled coil</keyword>
<dbReference type="KEGG" id="smo:SELMODRAFT_172782"/>
<evidence type="ECO:0000313" key="2">
    <source>
        <dbReference type="EMBL" id="EFJ26380.1"/>
    </source>
</evidence>
<dbReference type="Proteomes" id="UP000001514">
    <property type="component" value="Unassembled WGS sequence"/>
</dbReference>